<sequence>MKKAILMCALASGLLFSCGQDKQAKEENTTQTDTTAKDTSKKDTEETTTNDTAVDKEKVVAAHNNLRSEIETKIKEIKPVEVSTKELREKVKQKWSKIEFYVLDNQVVRVKTYPHENISKRTEEFYFKDGKLAIVTIEDDGSTSKDKEKGSIEKAYYYQNDKLVSEVNNSKETEFSIKNSEAEELLQEAKEYLEIYKSKK</sequence>
<evidence type="ECO:0000313" key="2">
    <source>
        <dbReference type="EMBL" id="EAY24317.1"/>
    </source>
</evidence>
<dbReference type="OrthoDB" id="1495277at2"/>
<keyword evidence="3" id="KW-1185">Reference proteome</keyword>
<keyword evidence="2" id="KW-0449">Lipoprotein</keyword>
<dbReference type="RefSeq" id="WP_002705036.1">
    <property type="nucleotide sequence ID" value="NZ_AAWS01000073.1"/>
</dbReference>
<feature type="compositionally biased region" description="Basic and acidic residues" evidence="1">
    <location>
        <begin position="35"/>
        <end position="45"/>
    </location>
</feature>
<evidence type="ECO:0000256" key="1">
    <source>
        <dbReference type="SAM" id="MobiDB-lite"/>
    </source>
</evidence>
<organism evidence="2 3">
    <name type="scientific">Microscilla marina ATCC 23134</name>
    <dbReference type="NCBI Taxonomy" id="313606"/>
    <lineage>
        <taxon>Bacteria</taxon>
        <taxon>Pseudomonadati</taxon>
        <taxon>Bacteroidota</taxon>
        <taxon>Cytophagia</taxon>
        <taxon>Cytophagales</taxon>
        <taxon>Microscillaceae</taxon>
        <taxon>Microscilla</taxon>
    </lineage>
</organism>
<name>A1ZZ58_MICM2</name>
<gene>
    <name evidence="2" type="ORF">M23134_05943</name>
</gene>
<accession>A1ZZ58</accession>
<dbReference type="EMBL" id="AAWS01000073">
    <property type="protein sequence ID" value="EAY24317.1"/>
    <property type="molecule type" value="Genomic_DNA"/>
</dbReference>
<evidence type="ECO:0000313" key="3">
    <source>
        <dbReference type="Proteomes" id="UP000004095"/>
    </source>
</evidence>
<dbReference type="Proteomes" id="UP000004095">
    <property type="component" value="Unassembled WGS sequence"/>
</dbReference>
<reference evidence="2 3" key="1">
    <citation type="submission" date="2007-01" db="EMBL/GenBank/DDBJ databases">
        <authorList>
            <person name="Haygood M."/>
            <person name="Podell S."/>
            <person name="Anderson C."/>
            <person name="Hopkinson B."/>
            <person name="Roe K."/>
            <person name="Barbeau K."/>
            <person name="Gaasterland T."/>
            <person name="Ferriera S."/>
            <person name="Johnson J."/>
            <person name="Kravitz S."/>
            <person name="Beeson K."/>
            <person name="Sutton G."/>
            <person name="Rogers Y.-H."/>
            <person name="Friedman R."/>
            <person name="Frazier M."/>
            <person name="Venter J.C."/>
        </authorList>
    </citation>
    <scope>NUCLEOTIDE SEQUENCE [LARGE SCALE GENOMIC DNA]</scope>
    <source>
        <strain evidence="2 3">ATCC 23134</strain>
    </source>
</reference>
<feature type="region of interest" description="Disordered" evidence="1">
    <location>
        <begin position="22"/>
        <end position="55"/>
    </location>
</feature>
<protein>
    <submittedName>
        <fullName evidence="2">Lipoprotein, putative</fullName>
    </submittedName>
</protein>
<dbReference type="AlphaFoldDB" id="A1ZZ58"/>
<dbReference type="PROSITE" id="PS51257">
    <property type="entry name" value="PROKAR_LIPOPROTEIN"/>
    <property type="match status" value="1"/>
</dbReference>
<proteinExistence type="predicted"/>
<comment type="caution">
    <text evidence="2">The sequence shown here is derived from an EMBL/GenBank/DDBJ whole genome shotgun (WGS) entry which is preliminary data.</text>
</comment>